<evidence type="ECO:0000313" key="3">
    <source>
        <dbReference type="Proteomes" id="UP001320420"/>
    </source>
</evidence>
<evidence type="ECO:0000313" key="2">
    <source>
        <dbReference type="EMBL" id="KAK7752593.1"/>
    </source>
</evidence>
<dbReference type="Proteomes" id="UP001320420">
    <property type="component" value="Unassembled WGS sequence"/>
</dbReference>
<proteinExistence type="predicted"/>
<feature type="region of interest" description="Disordered" evidence="1">
    <location>
        <begin position="73"/>
        <end position="143"/>
    </location>
</feature>
<sequence>MIGIIPEKMGADPPPPPYSLPEGHQHQQQHINRQFPPSFGLYVDSKLGRRYMLGEHQAQPLYAVSVHSGWSGQPSTVLHNGPTTEHPPLAGANASALGRSSTVELPPPLGGAAAAQQSSSSEERLESAGGPFSPKMRFTLDLDGPSAGRRETFEWRHSRGDEVAALGAAHAGWKLVRLGGGGGEKEAGGGSGEEIVAAWAHARMSLTKQLQFGFVGSGASGVLGERWAIMAVITALRIWDAERRRRSRNAASSGAGGGAAVSC</sequence>
<keyword evidence="3" id="KW-1185">Reference proteome</keyword>
<feature type="region of interest" description="Disordered" evidence="1">
    <location>
        <begin position="1"/>
        <end position="30"/>
    </location>
</feature>
<gene>
    <name evidence="2" type="ORF">SLS62_005362</name>
</gene>
<protein>
    <submittedName>
        <fullName evidence="2">Uncharacterized protein</fullName>
    </submittedName>
</protein>
<feature type="compositionally biased region" description="Low complexity" evidence="1">
    <location>
        <begin position="110"/>
        <end position="120"/>
    </location>
</feature>
<reference evidence="2 3" key="1">
    <citation type="submission" date="2024-02" db="EMBL/GenBank/DDBJ databases">
        <title>De novo assembly and annotation of 12 fungi associated with fruit tree decline syndrome in Ontario, Canada.</title>
        <authorList>
            <person name="Sulman M."/>
            <person name="Ellouze W."/>
            <person name="Ilyukhin E."/>
        </authorList>
    </citation>
    <scope>NUCLEOTIDE SEQUENCE [LARGE SCALE GENOMIC DNA]</scope>
    <source>
        <strain evidence="2 3">M11/M66-122</strain>
    </source>
</reference>
<dbReference type="AlphaFoldDB" id="A0AAN9URK3"/>
<accession>A0AAN9URK3</accession>
<feature type="compositionally biased region" description="Polar residues" evidence="1">
    <location>
        <begin position="73"/>
        <end position="83"/>
    </location>
</feature>
<organism evidence="2 3">
    <name type="scientific">Diatrype stigma</name>
    <dbReference type="NCBI Taxonomy" id="117547"/>
    <lineage>
        <taxon>Eukaryota</taxon>
        <taxon>Fungi</taxon>
        <taxon>Dikarya</taxon>
        <taxon>Ascomycota</taxon>
        <taxon>Pezizomycotina</taxon>
        <taxon>Sordariomycetes</taxon>
        <taxon>Xylariomycetidae</taxon>
        <taxon>Xylariales</taxon>
        <taxon>Diatrypaceae</taxon>
        <taxon>Diatrype</taxon>
    </lineage>
</organism>
<name>A0AAN9URK3_9PEZI</name>
<comment type="caution">
    <text evidence="2">The sequence shown here is derived from an EMBL/GenBank/DDBJ whole genome shotgun (WGS) entry which is preliminary data.</text>
</comment>
<dbReference type="EMBL" id="JAKJXP020000036">
    <property type="protein sequence ID" value="KAK7752593.1"/>
    <property type="molecule type" value="Genomic_DNA"/>
</dbReference>
<evidence type="ECO:0000256" key="1">
    <source>
        <dbReference type="SAM" id="MobiDB-lite"/>
    </source>
</evidence>